<feature type="transmembrane region" description="Helical" evidence="5">
    <location>
        <begin position="53"/>
        <end position="74"/>
    </location>
</feature>
<reference evidence="7 8" key="2">
    <citation type="submission" date="2018-11" db="EMBL/GenBank/DDBJ databases">
        <authorList>
            <consortium name="Pathogen Informatics"/>
        </authorList>
    </citation>
    <scope>NUCLEOTIDE SEQUENCE [LARGE SCALE GENOMIC DNA]</scope>
</reference>
<comment type="subcellular location">
    <subcellularLocation>
        <location evidence="1">Membrane</location>
        <topology evidence="1">Multi-pass membrane protein</topology>
    </subcellularLocation>
</comment>
<reference evidence="9" key="1">
    <citation type="submission" date="2016-06" db="UniProtKB">
        <authorList>
            <consortium name="WormBaseParasite"/>
        </authorList>
    </citation>
    <scope>IDENTIFICATION</scope>
</reference>
<feature type="domain" description="SLC26A/SulP transporter" evidence="6">
    <location>
        <begin position="2"/>
        <end position="346"/>
    </location>
</feature>
<feature type="transmembrane region" description="Helical" evidence="5">
    <location>
        <begin position="165"/>
        <end position="186"/>
    </location>
</feature>
<feature type="transmembrane region" description="Helical" evidence="5">
    <location>
        <begin position="18"/>
        <end position="41"/>
    </location>
</feature>
<gene>
    <name evidence="7" type="ORF">SBAD_LOCUS7105</name>
</gene>
<dbReference type="Proteomes" id="UP000270296">
    <property type="component" value="Unassembled WGS sequence"/>
</dbReference>
<evidence type="ECO:0000256" key="4">
    <source>
        <dbReference type="ARBA" id="ARBA00023136"/>
    </source>
</evidence>
<dbReference type="OrthoDB" id="288203at2759"/>
<dbReference type="PANTHER" id="PTHR11814">
    <property type="entry name" value="SULFATE TRANSPORTER"/>
    <property type="match status" value="1"/>
</dbReference>
<dbReference type="InterPro" id="IPR001902">
    <property type="entry name" value="SLC26A/SulP_fam"/>
</dbReference>
<protein>
    <submittedName>
        <fullName evidence="9">Sulfate_transp domain-containing protein</fullName>
    </submittedName>
</protein>
<keyword evidence="2 5" id="KW-0812">Transmembrane</keyword>
<feature type="transmembrane region" description="Helical" evidence="5">
    <location>
        <begin position="120"/>
        <end position="144"/>
    </location>
</feature>
<dbReference type="GO" id="GO:0055085">
    <property type="term" value="P:transmembrane transport"/>
    <property type="evidence" value="ECO:0007669"/>
    <property type="project" value="InterPro"/>
</dbReference>
<feature type="transmembrane region" description="Helical" evidence="5">
    <location>
        <begin position="348"/>
        <end position="372"/>
    </location>
</feature>
<dbReference type="InterPro" id="IPR011547">
    <property type="entry name" value="SLC26A/SulP_dom"/>
</dbReference>
<dbReference type="Pfam" id="PF00916">
    <property type="entry name" value="Sulfate_transp"/>
    <property type="match status" value="1"/>
</dbReference>
<proteinExistence type="predicted"/>
<dbReference type="WBParaSite" id="SBAD_0000737101-mRNA-1">
    <property type="protein sequence ID" value="SBAD_0000737101-mRNA-1"/>
    <property type="gene ID" value="SBAD_0000737101"/>
</dbReference>
<evidence type="ECO:0000259" key="6">
    <source>
        <dbReference type="Pfam" id="PF00916"/>
    </source>
</evidence>
<evidence type="ECO:0000313" key="7">
    <source>
        <dbReference type="EMBL" id="VDP11911.1"/>
    </source>
</evidence>
<dbReference type="GO" id="GO:0016020">
    <property type="term" value="C:membrane"/>
    <property type="evidence" value="ECO:0007669"/>
    <property type="project" value="UniProtKB-SubCell"/>
</dbReference>
<feature type="transmembrane region" description="Helical" evidence="5">
    <location>
        <begin position="248"/>
        <end position="271"/>
    </location>
</feature>
<evidence type="ECO:0000313" key="9">
    <source>
        <dbReference type="WBParaSite" id="SBAD_0000737101-mRNA-1"/>
    </source>
</evidence>
<evidence type="ECO:0000256" key="3">
    <source>
        <dbReference type="ARBA" id="ARBA00022989"/>
    </source>
</evidence>
<evidence type="ECO:0000313" key="8">
    <source>
        <dbReference type="Proteomes" id="UP000270296"/>
    </source>
</evidence>
<keyword evidence="4 5" id="KW-0472">Membrane</keyword>
<keyword evidence="3 5" id="KW-1133">Transmembrane helix</keyword>
<evidence type="ECO:0000256" key="2">
    <source>
        <dbReference type="ARBA" id="ARBA00022692"/>
    </source>
</evidence>
<keyword evidence="8" id="KW-1185">Reference proteome</keyword>
<accession>A0A183IU08</accession>
<feature type="transmembrane region" description="Helical" evidence="5">
    <location>
        <begin position="311"/>
        <end position="328"/>
    </location>
</feature>
<evidence type="ECO:0000256" key="5">
    <source>
        <dbReference type="SAM" id="Phobius"/>
    </source>
</evidence>
<evidence type="ECO:0000256" key="1">
    <source>
        <dbReference type="ARBA" id="ARBA00004141"/>
    </source>
</evidence>
<name>A0A183IU08_9BILA</name>
<feature type="transmembrane region" description="Helical" evidence="5">
    <location>
        <begin position="206"/>
        <end position="227"/>
    </location>
</feature>
<feature type="transmembrane region" description="Helical" evidence="5">
    <location>
        <begin position="283"/>
        <end position="304"/>
    </location>
</feature>
<sequence>MAGATPSNGLYTAFYPGFLYFLLGVSAIVSLMISSATYRLAPGEAITYESGSYSTSSLTILMGVLQFDAITVLISNQVSAGFTAAAGVQALSNQLPPILGIRVRRKTGFAGLFYVSSPDLLSQIALTNHVTLYMALICMAILIVTKEYINPLIGRHCRLKIPVPAEIMVIVLGMLADSLFSLNQHYGVAVVGPIPVGLPEPTVPKISLFSSLFFDAVIISIVIYSVSLSLARTFSEKHSYEIDPSQELYAFGFIQLFVSFFTCQPPAAALARSMVLENSGGRSQFASVISSMIILSVIFFVGRFLGTLPKCVLAAIICVAMKGVILQLRQLPALWRLSKCDFTISVTAFVAVIVLDVSNGLFVAICFAFLLVSVRGFW</sequence>
<organism evidence="9">
    <name type="scientific">Soboliphyme baturini</name>
    <dbReference type="NCBI Taxonomy" id="241478"/>
    <lineage>
        <taxon>Eukaryota</taxon>
        <taxon>Metazoa</taxon>
        <taxon>Ecdysozoa</taxon>
        <taxon>Nematoda</taxon>
        <taxon>Enoplea</taxon>
        <taxon>Dorylaimia</taxon>
        <taxon>Dioctophymatida</taxon>
        <taxon>Dioctophymatoidea</taxon>
        <taxon>Soboliphymatidae</taxon>
        <taxon>Soboliphyme</taxon>
    </lineage>
</organism>
<dbReference type="AlphaFoldDB" id="A0A183IU08"/>
<dbReference type="EMBL" id="UZAM01010325">
    <property type="protein sequence ID" value="VDP11911.1"/>
    <property type="molecule type" value="Genomic_DNA"/>
</dbReference>